<proteinExistence type="predicted"/>
<reference evidence="1" key="1">
    <citation type="submission" date="2021-06" db="EMBL/GenBank/DDBJ databases">
        <authorList>
            <person name="Kallberg Y."/>
            <person name="Tangrot J."/>
            <person name="Rosling A."/>
        </authorList>
    </citation>
    <scope>NUCLEOTIDE SEQUENCE</scope>
    <source>
        <strain evidence="1">IL203A</strain>
    </source>
</reference>
<sequence>MVKQRTTNNGTTAAITKRTSAQAGSTVAKARGRKSNVGAKA</sequence>
<comment type="caution">
    <text evidence="1">The sequence shown here is derived from an EMBL/GenBank/DDBJ whole genome shotgun (WGS) entry which is preliminary data.</text>
</comment>
<organism evidence="1 2">
    <name type="scientific">Dentiscutata heterogama</name>
    <dbReference type="NCBI Taxonomy" id="1316150"/>
    <lineage>
        <taxon>Eukaryota</taxon>
        <taxon>Fungi</taxon>
        <taxon>Fungi incertae sedis</taxon>
        <taxon>Mucoromycota</taxon>
        <taxon>Glomeromycotina</taxon>
        <taxon>Glomeromycetes</taxon>
        <taxon>Diversisporales</taxon>
        <taxon>Gigasporaceae</taxon>
        <taxon>Dentiscutata</taxon>
    </lineage>
</organism>
<keyword evidence="2" id="KW-1185">Reference proteome</keyword>
<name>A0ACA9L602_9GLOM</name>
<evidence type="ECO:0000313" key="2">
    <source>
        <dbReference type="Proteomes" id="UP000789702"/>
    </source>
</evidence>
<evidence type="ECO:0000313" key="1">
    <source>
        <dbReference type="EMBL" id="CAG8512726.1"/>
    </source>
</evidence>
<accession>A0ACA9L602</accession>
<gene>
    <name evidence="1" type="ORF">DHETER_LOCUS3539</name>
</gene>
<dbReference type="EMBL" id="CAJVPU010003082">
    <property type="protein sequence ID" value="CAG8512726.1"/>
    <property type="molecule type" value="Genomic_DNA"/>
</dbReference>
<protein>
    <submittedName>
        <fullName evidence="1">152_t:CDS:1</fullName>
    </submittedName>
</protein>
<dbReference type="Proteomes" id="UP000789702">
    <property type="component" value="Unassembled WGS sequence"/>
</dbReference>